<evidence type="ECO:0000313" key="7">
    <source>
        <dbReference type="Proteomes" id="UP001198571"/>
    </source>
</evidence>
<reference evidence="6 7" key="1">
    <citation type="submission" date="2020-07" db="EMBL/GenBank/DDBJ databases">
        <title>Pseudogemmobacter sp. nov., isolated from poultry manure in Taiwan.</title>
        <authorList>
            <person name="Lin S.-Y."/>
            <person name="Tang Y.-S."/>
            <person name="Young C.-C."/>
        </authorList>
    </citation>
    <scope>NUCLEOTIDE SEQUENCE [LARGE SCALE GENOMIC DNA]</scope>
    <source>
        <strain evidence="6 7">CC-YST710</strain>
    </source>
</reference>
<dbReference type="InterPro" id="IPR007627">
    <property type="entry name" value="RNA_pol_sigma70_r2"/>
</dbReference>
<name>A0ABS8CNA4_9RHOB</name>
<dbReference type="PANTHER" id="PTHR30385">
    <property type="entry name" value="SIGMA FACTOR F FLAGELLAR"/>
    <property type="match status" value="1"/>
</dbReference>
<keyword evidence="1" id="KW-0805">Transcription regulation</keyword>
<dbReference type="InterPro" id="IPR013325">
    <property type="entry name" value="RNA_pol_sigma_r2"/>
</dbReference>
<protein>
    <submittedName>
        <fullName evidence="6">Sigma-70 family RNA polymerase sigma factor</fullName>
    </submittedName>
</protein>
<dbReference type="RefSeq" id="WP_226936143.1">
    <property type="nucleotide sequence ID" value="NZ_JACDXX010000011.1"/>
</dbReference>
<dbReference type="Pfam" id="PF04542">
    <property type="entry name" value="Sigma70_r2"/>
    <property type="match status" value="1"/>
</dbReference>
<dbReference type="Gene3D" id="1.10.1740.10">
    <property type="match status" value="1"/>
</dbReference>
<dbReference type="Proteomes" id="UP001198571">
    <property type="component" value="Unassembled WGS sequence"/>
</dbReference>
<organism evidence="6 7">
    <name type="scientific">Pseudogemmobacter faecipullorum</name>
    <dbReference type="NCBI Taxonomy" id="2755041"/>
    <lineage>
        <taxon>Bacteria</taxon>
        <taxon>Pseudomonadati</taxon>
        <taxon>Pseudomonadota</taxon>
        <taxon>Alphaproteobacteria</taxon>
        <taxon>Rhodobacterales</taxon>
        <taxon>Paracoccaceae</taxon>
        <taxon>Pseudogemmobacter</taxon>
    </lineage>
</organism>
<accession>A0ABS8CNA4</accession>
<dbReference type="InterPro" id="IPR014284">
    <property type="entry name" value="RNA_pol_sigma-70_dom"/>
</dbReference>
<keyword evidence="4" id="KW-0804">Transcription</keyword>
<gene>
    <name evidence="6" type="ORF">H0485_12770</name>
</gene>
<evidence type="ECO:0000256" key="3">
    <source>
        <dbReference type="ARBA" id="ARBA00023125"/>
    </source>
</evidence>
<dbReference type="EMBL" id="JACDXX010000011">
    <property type="protein sequence ID" value="MCB5410868.1"/>
    <property type="molecule type" value="Genomic_DNA"/>
</dbReference>
<evidence type="ECO:0000256" key="1">
    <source>
        <dbReference type="ARBA" id="ARBA00023015"/>
    </source>
</evidence>
<comment type="caution">
    <text evidence="6">The sequence shown here is derived from an EMBL/GenBank/DDBJ whole genome shotgun (WGS) entry which is preliminary data.</text>
</comment>
<dbReference type="InterPro" id="IPR013324">
    <property type="entry name" value="RNA_pol_sigma_r3/r4-like"/>
</dbReference>
<keyword evidence="7" id="KW-1185">Reference proteome</keyword>
<dbReference type="SUPFAM" id="SSF88946">
    <property type="entry name" value="Sigma2 domain of RNA polymerase sigma factors"/>
    <property type="match status" value="1"/>
</dbReference>
<evidence type="ECO:0000256" key="2">
    <source>
        <dbReference type="ARBA" id="ARBA00023082"/>
    </source>
</evidence>
<dbReference type="SUPFAM" id="SSF88659">
    <property type="entry name" value="Sigma3 and sigma4 domains of RNA polymerase sigma factors"/>
    <property type="match status" value="1"/>
</dbReference>
<evidence type="ECO:0000313" key="6">
    <source>
        <dbReference type="EMBL" id="MCB5410868.1"/>
    </source>
</evidence>
<feature type="domain" description="RNA polymerase sigma-70 region 2" evidence="5">
    <location>
        <begin position="31"/>
        <end position="95"/>
    </location>
</feature>
<evidence type="ECO:0000259" key="5">
    <source>
        <dbReference type="Pfam" id="PF04542"/>
    </source>
</evidence>
<dbReference type="Gene3D" id="1.20.140.160">
    <property type="match status" value="1"/>
</dbReference>
<evidence type="ECO:0000256" key="4">
    <source>
        <dbReference type="ARBA" id="ARBA00023163"/>
    </source>
</evidence>
<dbReference type="NCBIfam" id="TIGR02937">
    <property type="entry name" value="sigma70-ECF"/>
    <property type="match status" value="1"/>
</dbReference>
<keyword evidence="2" id="KW-0731">Sigma factor</keyword>
<proteinExistence type="predicted"/>
<keyword evidence="3" id="KW-0238">DNA-binding</keyword>
<sequence>MAILSTLTPELQVRLAAAWRDEADAEALELLIEPLMPRIRRAARRLSSGHAEDLMAEAMLALIEAIARWPGASHGNLAGFVWPAVRGAMISARTRAHLPVSMPERRLRDGLAGRLGETMRESFEGLLSDEPFDESLSPEQSPASEDLALKREQARHLRTALARALRPLSRVERRLVVGHLLHESQALEQIAGQLKLSPARARALEGRALHKMRNSLLINGFMKSDLV</sequence>